<feature type="transmembrane region" description="Helical" evidence="2">
    <location>
        <begin position="20"/>
        <end position="40"/>
    </location>
</feature>
<reference evidence="4 5" key="1">
    <citation type="submission" date="2023-08" db="EMBL/GenBank/DDBJ databases">
        <title>Black Yeasts Isolated from many extreme environments.</title>
        <authorList>
            <person name="Coleine C."/>
            <person name="Stajich J.E."/>
            <person name="Selbmann L."/>
        </authorList>
    </citation>
    <scope>NUCLEOTIDE SEQUENCE [LARGE SCALE GENOMIC DNA]</scope>
    <source>
        <strain evidence="4 5">CCFEE 5885</strain>
    </source>
</reference>
<keyword evidence="2" id="KW-1133">Transmembrane helix</keyword>
<organism evidence="4 5">
    <name type="scientific">Lithohypha guttulata</name>
    <dbReference type="NCBI Taxonomy" id="1690604"/>
    <lineage>
        <taxon>Eukaryota</taxon>
        <taxon>Fungi</taxon>
        <taxon>Dikarya</taxon>
        <taxon>Ascomycota</taxon>
        <taxon>Pezizomycotina</taxon>
        <taxon>Eurotiomycetes</taxon>
        <taxon>Chaetothyriomycetidae</taxon>
        <taxon>Chaetothyriales</taxon>
        <taxon>Trichomeriaceae</taxon>
        <taxon>Lithohypha</taxon>
    </lineage>
</organism>
<gene>
    <name evidence="4" type="ORF">LTR24_007239</name>
</gene>
<feature type="transmembrane region" description="Helical" evidence="2">
    <location>
        <begin position="52"/>
        <end position="70"/>
    </location>
</feature>
<dbReference type="PANTHER" id="PTHR38794">
    <property type="entry name" value="INTEGRAL MEMBRANE PROTEIN"/>
    <property type="match status" value="1"/>
</dbReference>
<sequence>MPLPSERPHISDTTPGPALAILAICSAGASAFVAGSAVLYQWRVTGASFFNNAWDIALILAVVGWLLLASGPLADTEQVMCIAQSAVTAVHVESGLGYQVDMLTADNVTKFLKLEYASNLLYIGSLTMLKGVQFLLQKMVMHEKPNYWTPGVIMAIMIAFLFTAAFECSSPFWKLRANQCIDQTVFWIAFGVFDVLSDIYCISAVIWASTKLQLSTNNRFKFMVILASKFLPVGCAIVRLLFVLNAYKSSSNYTIVLYQLGMPTQVQLHLSVMTLSLGKIFRFLNSLDVGYLSSSIGPQPGKGSAAKSNAARYAYGSKNSANHHTKKESISDHDSSKGLVPSGYGYTVTEVEGSIPLEKMQNVSVQEQQPTRGDSLSETMPDTENVIRVTTRFEVTHE</sequence>
<dbReference type="EMBL" id="JAVRRG010000105">
    <property type="protein sequence ID" value="KAK5085103.1"/>
    <property type="molecule type" value="Genomic_DNA"/>
</dbReference>
<feature type="domain" description="Rhodopsin" evidence="3">
    <location>
        <begin position="80"/>
        <end position="280"/>
    </location>
</feature>
<comment type="caution">
    <text evidence="4">The sequence shown here is derived from an EMBL/GenBank/DDBJ whole genome shotgun (WGS) entry which is preliminary data.</text>
</comment>
<feature type="compositionally biased region" description="Basic and acidic residues" evidence="1">
    <location>
        <begin position="327"/>
        <end position="336"/>
    </location>
</feature>
<feature type="region of interest" description="Disordered" evidence="1">
    <location>
        <begin position="317"/>
        <end position="338"/>
    </location>
</feature>
<feature type="transmembrane region" description="Helical" evidence="2">
    <location>
        <begin position="148"/>
        <end position="166"/>
    </location>
</feature>
<keyword evidence="5" id="KW-1185">Reference proteome</keyword>
<keyword evidence="2" id="KW-0472">Membrane</keyword>
<dbReference type="PANTHER" id="PTHR38794:SF3">
    <property type="entry name" value="INTEGRAL MEMBRANE PROTEIN"/>
    <property type="match status" value="1"/>
</dbReference>
<evidence type="ECO:0000256" key="2">
    <source>
        <dbReference type="SAM" id="Phobius"/>
    </source>
</evidence>
<dbReference type="Pfam" id="PF20684">
    <property type="entry name" value="Fung_rhodopsin"/>
    <property type="match status" value="1"/>
</dbReference>
<feature type="transmembrane region" description="Helical" evidence="2">
    <location>
        <begin position="186"/>
        <end position="208"/>
    </location>
</feature>
<evidence type="ECO:0000256" key="1">
    <source>
        <dbReference type="SAM" id="MobiDB-lite"/>
    </source>
</evidence>
<proteinExistence type="predicted"/>
<feature type="transmembrane region" description="Helical" evidence="2">
    <location>
        <begin position="220"/>
        <end position="242"/>
    </location>
</feature>
<feature type="region of interest" description="Disordered" evidence="1">
    <location>
        <begin position="358"/>
        <end position="389"/>
    </location>
</feature>
<feature type="compositionally biased region" description="Polar residues" evidence="1">
    <location>
        <begin position="361"/>
        <end position="382"/>
    </location>
</feature>
<name>A0ABR0K5H2_9EURO</name>
<accession>A0ABR0K5H2</accession>
<evidence type="ECO:0000259" key="3">
    <source>
        <dbReference type="Pfam" id="PF20684"/>
    </source>
</evidence>
<protein>
    <recommendedName>
        <fullName evidence="3">Rhodopsin domain-containing protein</fullName>
    </recommendedName>
</protein>
<evidence type="ECO:0000313" key="5">
    <source>
        <dbReference type="Proteomes" id="UP001345013"/>
    </source>
</evidence>
<dbReference type="InterPro" id="IPR049326">
    <property type="entry name" value="Rhodopsin_dom_fungi"/>
</dbReference>
<evidence type="ECO:0000313" key="4">
    <source>
        <dbReference type="EMBL" id="KAK5085103.1"/>
    </source>
</evidence>
<keyword evidence="2" id="KW-0812">Transmembrane</keyword>
<dbReference type="Proteomes" id="UP001345013">
    <property type="component" value="Unassembled WGS sequence"/>
</dbReference>